<sequence>MSLSYLTTQALKGRCFWRREGGKEKTGAAGKKRRKEKPPLSFDECHGCM</sequence>
<accession>A0ACC0TJZ9</accession>
<gene>
    <name evidence="1" type="ORF">POPTR_001G189601v4</name>
</gene>
<keyword evidence="2" id="KW-1185">Reference proteome</keyword>
<dbReference type="Proteomes" id="UP000006729">
    <property type="component" value="Chromosome 1"/>
</dbReference>
<dbReference type="EMBL" id="CM009290">
    <property type="protein sequence ID" value="KAI9401917.1"/>
    <property type="molecule type" value="Genomic_DNA"/>
</dbReference>
<evidence type="ECO:0000313" key="2">
    <source>
        <dbReference type="Proteomes" id="UP000006729"/>
    </source>
</evidence>
<comment type="caution">
    <text evidence="1">The sequence shown here is derived from an EMBL/GenBank/DDBJ whole genome shotgun (WGS) entry which is preliminary data.</text>
</comment>
<name>A0ACC0TJZ9_POPTR</name>
<proteinExistence type="predicted"/>
<organism evidence="1 2">
    <name type="scientific">Populus trichocarpa</name>
    <name type="common">Western balsam poplar</name>
    <name type="synonym">Populus balsamifera subsp. trichocarpa</name>
    <dbReference type="NCBI Taxonomy" id="3694"/>
    <lineage>
        <taxon>Eukaryota</taxon>
        <taxon>Viridiplantae</taxon>
        <taxon>Streptophyta</taxon>
        <taxon>Embryophyta</taxon>
        <taxon>Tracheophyta</taxon>
        <taxon>Spermatophyta</taxon>
        <taxon>Magnoliopsida</taxon>
        <taxon>eudicotyledons</taxon>
        <taxon>Gunneridae</taxon>
        <taxon>Pentapetalae</taxon>
        <taxon>rosids</taxon>
        <taxon>fabids</taxon>
        <taxon>Malpighiales</taxon>
        <taxon>Salicaceae</taxon>
        <taxon>Saliceae</taxon>
        <taxon>Populus</taxon>
    </lineage>
</organism>
<evidence type="ECO:0000313" key="1">
    <source>
        <dbReference type="EMBL" id="KAI9401917.1"/>
    </source>
</evidence>
<reference evidence="1 2" key="1">
    <citation type="journal article" date="2006" name="Science">
        <title>The genome of black cottonwood, Populus trichocarpa (Torr. &amp; Gray).</title>
        <authorList>
            <person name="Tuskan G.A."/>
            <person name="Difazio S."/>
            <person name="Jansson S."/>
            <person name="Bohlmann J."/>
            <person name="Grigoriev I."/>
            <person name="Hellsten U."/>
            <person name="Putnam N."/>
            <person name="Ralph S."/>
            <person name="Rombauts S."/>
            <person name="Salamov A."/>
            <person name="Schein J."/>
            <person name="Sterck L."/>
            <person name="Aerts A."/>
            <person name="Bhalerao R.R."/>
            <person name="Bhalerao R.P."/>
            <person name="Blaudez D."/>
            <person name="Boerjan W."/>
            <person name="Brun A."/>
            <person name="Brunner A."/>
            <person name="Busov V."/>
            <person name="Campbell M."/>
            <person name="Carlson J."/>
            <person name="Chalot M."/>
            <person name="Chapman J."/>
            <person name="Chen G.L."/>
            <person name="Cooper D."/>
            <person name="Coutinho P.M."/>
            <person name="Couturier J."/>
            <person name="Covert S."/>
            <person name="Cronk Q."/>
            <person name="Cunningham R."/>
            <person name="Davis J."/>
            <person name="Degroeve S."/>
            <person name="Dejardin A."/>
            <person name="Depamphilis C."/>
            <person name="Detter J."/>
            <person name="Dirks B."/>
            <person name="Dubchak I."/>
            <person name="Duplessis S."/>
            <person name="Ehlting J."/>
            <person name="Ellis B."/>
            <person name="Gendler K."/>
            <person name="Goodstein D."/>
            <person name="Gribskov M."/>
            <person name="Grimwood J."/>
            <person name="Groover A."/>
            <person name="Gunter L."/>
            <person name="Hamberger B."/>
            <person name="Heinze B."/>
            <person name="Helariutta Y."/>
            <person name="Henrissat B."/>
            <person name="Holligan D."/>
            <person name="Holt R."/>
            <person name="Huang W."/>
            <person name="Islam-Faridi N."/>
            <person name="Jones S."/>
            <person name="Jones-Rhoades M."/>
            <person name="Jorgensen R."/>
            <person name="Joshi C."/>
            <person name="Kangasjarvi J."/>
            <person name="Karlsson J."/>
            <person name="Kelleher C."/>
            <person name="Kirkpatrick R."/>
            <person name="Kirst M."/>
            <person name="Kohler A."/>
            <person name="Kalluri U."/>
            <person name="Larimer F."/>
            <person name="Leebens-Mack J."/>
            <person name="Leple J.C."/>
            <person name="Locascio P."/>
            <person name="Lou Y."/>
            <person name="Lucas S."/>
            <person name="Martin F."/>
            <person name="Montanini B."/>
            <person name="Napoli C."/>
            <person name="Nelson D.R."/>
            <person name="Nelson C."/>
            <person name="Nieminen K."/>
            <person name="Nilsson O."/>
            <person name="Pereda V."/>
            <person name="Peter G."/>
            <person name="Philippe R."/>
            <person name="Pilate G."/>
            <person name="Poliakov A."/>
            <person name="Razumovskaya J."/>
            <person name="Richardson P."/>
            <person name="Rinaldi C."/>
            <person name="Ritland K."/>
            <person name="Rouze P."/>
            <person name="Ryaboy D."/>
            <person name="Schmutz J."/>
            <person name="Schrader J."/>
            <person name="Segerman B."/>
            <person name="Shin H."/>
            <person name="Siddiqui A."/>
            <person name="Sterky F."/>
            <person name="Terry A."/>
            <person name="Tsai C.J."/>
            <person name="Uberbacher E."/>
            <person name="Unneberg P."/>
            <person name="Vahala J."/>
            <person name="Wall K."/>
            <person name="Wessler S."/>
            <person name="Yang G."/>
            <person name="Yin T."/>
            <person name="Douglas C."/>
            <person name="Marra M."/>
            <person name="Sandberg G."/>
            <person name="Van de Peer Y."/>
            <person name="Rokhsar D."/>
        </authorList>
    </citation>
    <scope>NUCLEOTIDE SEQUENCE [LARGE SCALE GENOMIC DNA]</scope>
    <source>
        <strain evidence="2">cv. Nisqually</strain>
    </source>
</reference>
<protein>
    <submittedName>
        <fullName evidence="1">Uncharacterized protein</fullName>
    </submittedName>
</protein>